<feature type="region of interest" description="Disordered" evidence="1">
    <location>
        <begin position="1"/>
        <end position="116"/>
    </location>
</feature>
<feature type="compositionally biased region" description="Basic residues" evidence="1">
    <location>
        <begin position="61"/>
        <end position="72"/>
    </location>
</feature>
<proteinExistence type="predicted"/>
<sequence length="116" mass="12488">MAAAWMRDRPENGPSAEAGASNRPRLRAVFHARRAPTPPGINAGNRPRTRPRTRPGAGARSSRRKGHRRRQRTVPAPGAAQNGAGPRMGTGRPVVTSTAVQRLRRRRGGSLAETTT</sequence>
<feature type="compositionally biased region" description="Low complexity" evidence="1">
    <location>
        <begin position="73"/>
        <end position="85"/>
    </location>
</feature>
<protein>
    <submittedName>
        <fullName evidence="2">Uncharacterized protein</fullName>
    </submittedName>
</protein>
<comment type="caution">
    <text evidence="2">The sequence shown here is derived from an EMBL/GenBank/DDBJ whole genome shotgun (WGS) entry which is preliminary data.</text>
</comment>
<name>A0ABQ2Z2D3_9ACTN</name>
<feature type="compositionally biased region" description="Basic and acidic residues" evidence="1">
    <location>
        <begin position="1"/>
        <end position="11"/>
    </location>
</feature>
<evidence type="ECO:0000256" key="1">
    <source>
        <dbReference type="SAM" id="MobiDB-lite"/>
    </source>
</evidence>
<gene>
    <name evidence="2" type="ORF">GCM10010324_57200</name>
</gene>
<keyword evidence="3" id="KW-1185">Reference proteome</keyword>
<dbReference type="Proteomes" id="UP000659223">
    <property type="component" value="Unassembled WGS sequence"/>
</dbReference>
<accession>A0ABQ2Z2D3</accession>
<organism evidence="2 3">
    <name type="scientific">Streptomyces hiroshimensis</name>
    <dbReference type="NCBI Taxonomy" id="66424"/>
    <lineage>
        <taxon>Bacteria</taxon>
        <taxon>Bacillati</taxon>
        <taxon>Actinomycetota</taxon>
        <taxon>Actinomycetes</taxon>
        <taxon>Kitasatosporales</taxon>
        <taxon>Streptomycetaceae</taxon>
        <taxon>Streptomyces</taxon>
    </lineage>
</organism>
<dbReference type="EMBL" id="BMUT01000014">
    <property type="protein sequence ID" value="GGY02774.1"/>
    <property type="molecule type" value="Genomic_DNA"/>
</dbReference>
<evidence type="ECO:0000313" key="3">
    <source>
        <dbReference type="Proteomes" id="UP000659223"/>
    </source>
</evidence>
<feature type="compositionally biased region" description="Basic residues" evidence="1">
    <location>
        <begin position="24"/>
        <end position="34"/>
    </location>
</feature>
<evidence type="ECO:0000313" key="2">
    <source>
        <dbReference type="EMBL" id="GGY02774.1"/>
    </source>
</evidence>
<reference evidence="3" key="1">
    <citation type="journal article" date="2019" name="Int. J. Syst. Evol. Microbiol.">
        <title>The Global Catalogue of Microorganisms (GCM) 10K type strain sequencing project: providing services to taxonomists for standard genome sequencing and annotation.</title>
        <authorList>
            <consortium name="The Broad Institute Genomics Platform"/>
            <consortium name="The Broad Institute Genome Sequencing Center for Infectious Disease"/>
            <person name="Wu L."/>
            <person name="Ma J."/>
        </authorList>
    </citation>
    <scope>NUCLEOTIDE SEQUENCE [LARGE SCALE GENOMIC DNA]</scope>
    <source>
        <strain evidence="3">JCM 4586</strain>
    </source>
</reference>